<name>A0A1D2N4P7_ORCCI</name>
<dbReference type="PANTHER" id="PTHR15437:SF7">
    <property type="entry name" value="TRANSCRIPTION TERMINATION FACTOR 5, MITOCHONDRIAL"/>
    <property type="match status" value="1"/>
</dbReference>
<evidence type="ECO:0000256" key="2">
    <source>
        <dbReference type="ARBA" id="ARBA00022946"/>
    </source>
</evidence>
<dbReference type="GO" id="GO:0006393">
    <property type="term" value="P:termination of mitochondrial transcription"/>
    <property type="evidence" value="ECO:0007669"/>
    <property type="project" value="TreeGrafter"/>
</dbReference>
<accession>A0A1D2N4P7</accession>
<feature type="non-terminal residue" evidence="3">
    <location>
        <position position="561"/>
    </location>
</feature>
<gene>
    <name evidence="3" type="ORF">Ocin01_06758</name>
</gene>
<dbReference type="EMBL" id="LJIJ01000247">
    <property type="protein sequence ID" value="ODM99915.1"/>
    <property type="molecule type" value="Genomic_DNA"/>
</dbReference>
<comment type="similarity">
    <text evidence="1">Belongs to the mTERF family.</text>
</comment>
<reference evidence="3 4" key="1">
    <citation type="journal article" date="2016" name="Genome Biol. Evol.">
        <title>Gene Family Evolution Reflects Adaptation to Soil Environmental Stressors in the Genome of the Collembolan Orchesella cincta.</title>
        <authorList>
            <person name="Faddeeva-Vakhrusheva A."/>
            <person name="Derks M.F."/>
            <person name="Anvar S.Y."/>
            <person name="Agamennone V."/>
            <person name="Suring W."/>
            <person name="Smit S."/>
            <person name="van Straalen N.M."/>
            <person name="Roelofs D."/>
        </authorList>
    </citation>
    <scope>NUCLEOTIDE SEQUENCE [LARGE SCALE GENOMIC DNA]</scope>
    <source>
        <tissue evidence="3">Mixed pool</tissue>
    </source>
</reference>
<evidence type="ECO:0000313" key="3">
    <source>
        <dbReference type="EMBL" id="ODM99915.1"/>
    </source>
</evidence>
<dbReference type="OMA" id="LYMVVHE"/>
<proteinExistence type="inferred from homology"/>
<dbReference type="STRING" id="48709.A0A1D2N4P7"/>
<evidence type="ECO:0000256" key="1">
    <source>
        <dbReference type="ARBA" id="ARBA00007692"/>
    </source>
</evidence>
<dbReference type="OrthoDB" id="10064535at2759"/>
<evidence type="ECO:0000313" key="4">
    <source>
        <dbReference type="Proteomes" id="UP000094527"/>
    </source>
</evidence>
<dbReference type="AlphaFoldDB" id="A0A1D2N4P7"/>
<dbReference type="GO" id="GO:0003676">
    <property type="term" value="F:nucleic acid binding"/>
    <property type="evidence" value="ECO:0007669"/>
    <property type="project" value="InterPro"/>
</dbReference>
<dbReference type="InterPro" id="IPR003690">
    <property type="entry name" value="MTERF"/>
</dbReference>
<comment type="caution">
    <text evidence="3">The sequence shown here is derived from an EMBL/GenBank/DDBJ whole genome shotgun (WGS) entry which is preliminary data.</text>
</comment>
<dbReference type="Gene3D" id="1.25.70.10">
    <property type="entry name" value="Transcription termination factor 3, mitochondrial"/>
    <property type="match status" value="1"/>
</dbReference>
<protein>
    <submittedName>
        <fullName evidence="3">Diapolycopene oxygenase</fullName>
    </submittedName>
</protein>
<organism evidence="3 4">
    <name type="scientific">Orchesella cincta</name>
    <name type="common">Springtail</name>
    <name type="synonym">Podura cincta</name>
    <dbReference type="NCBI Taxonomy" id="48709"/>
    <lineage>
        <taxon>Eukaryota</taxon>
        <taxon>Metazoa</taxon>
        <taxon>Ecdysozoa</taxon>
        <taxon>Arthropoda</taxon>
        <taxon>Hexapoda</taxon>
        <taxon>Collembola</taxon>
        <taxon>Entomobryomorpha</taxon>
        <taxon>Entomobryoidea</taxon>
        <taxon>Orchesellidae</taxon>
        <taxon>Orchesellinae</taxon>
        <taxon>Orchesella</taxon>
    </lineage>
</organism>
<dbReference type="PANTHER" id="PTHR15437">
    <property type="entry name" value="TRANSCRIPTION TERMINATION FACTOR, MITOCHONDRIAL"/>
    <property type="match status" value="1"/>
</dbReference>
<keyword evidence="4" id="KW-1185">Reference proteome</keyword>
<dbReference type="Proteomes" id="UP000094527">
    <property type="component" value="Unassembled WGS sequence"/>
</dbReference>
<dbReference type="InterPro" id="IPR038538">
    <property type="entry name" value="MTERF_sf"/>
</dbReference>
<sequence>MFTSKKMHKGLGSLIVQLLKRRDLQTFSTFSTSQSFCLRERPTCAVIRKRFQERRIPYDIFASVNNHHKAHTYVGSILELVPKEIQKRNCEVIANLLGINVEDVSRIPKKEISEEKAQRVYRVLQEFGLSSGSVCLYPELLLMNHGAVENYLRIMQECCFKDIREVFIIRFRTVFKQSIKVLQNKSLLPKVEVIIDRHCAALGETTEFFKYLMDSLPSDEERISLFDLRSHILSAYFSKISLGTHDENQNTFLKYPRLYYKSVNWMTRTHKILTEKLGFSNEKQIRKHLYLMHADPNNLERVTQIQTLGGMDMKTLCQTRPKILMSSFEALKEIEESFIEHGIPFEAVQKYPEVFTLSSATIKQRLEEIDTTPEFQMFKSHPRVARLLYYQNKAKSRLEDFRTMQVRVPSLHLLSSDTKSFNKSLSSGDLRIRGVDILTFLSDVFQVDRKLIRESLIRHPHWLHIPSNNIQTVLAYIQKLHSFSKEQLIDAIPLFLYPVENVEKEVENVLRLGEAKLTDKYFLHMVLYFLERQCHFTGDAVWHARDARHDYEEDDVEVDAE</sequence>
<keyword evidence="2" id="KW-0809">Transit peptide</keyword>
<dbReference type="GO" id="GO:0005759">
    <property type="term" value="C:mitochondrial matrix"/>
    <property type="evidence" value="ECO:0007669"/>
    <property type="project" value="TreeGrafter"/>
</dbReference>